<organism evidence="2 3">
    <name type="scientific">Iris pallida</name>
    <name type="common">Sweet iris</name>
    <dbReference type="NCBI Taxonomy" id="29817"/>
    <lineage>
        <taxon>Eukaryota</taxon>
        <taxon>Viridiplantae</taxon>
        <taxon>Streptophyta</taxon>
        <taxon>Embryophyta</taxon>
        <taxon>Tracheophyta</taxon>
        <taxon>Spermatophyta</taxon>
        <taxon>Magnoliopsida</taxon>
        <taxon>Liliopsida</taxon>
        <taxon>Asparagales</taxon>
        <taxon>Iridaceae</taxon>
        <taxon>Iridoideae</taxon>
        <taxon>Irideae</taxon>
        <taxon>Iris</taxon>
    </lineage>
</organism>
<accession>A0AAX6F6Z8</accession>
<evidence type="ECO:0000256" key="1">
    <source>
        <dbReference type="PROSITE-ProRule" id="PRU00259"/>
    </source>
</evidence>
<dbReference type="InterPro" id="IPR011989">
    <property type="entry name" value="ARM-like"/>
</dbReference>
<dbReference type="PROSITE" id="PS50176">
    <property type="entry name" value="ARM_REPEAT"/>
    <property type="match status" value="1"/>
</dbReference>
<feature type="repeat" description="ARM" evidence="1">
    <location>
        <begin position="352"/>
        <end position="394"/>
    </location>
</feature>
<protein>
    <submittedName>
        <fullName evidence="2">U-box domain-containing protein 44-like</fullName>
    </submittedName>
</protein>
<dbReference type="Pfam" id="PF00514">
    <property type="entry name" value="Arm"/>
    <property type="match status" value="1"/>
</dbReference>
<proteinExistence type="predicted"/>
<gene>
    <name evidence="2" type="ORF">M6B38_151810</name>
</gene>
<keyword evidence="3" id="KW-1185">Reference proteome</keyword>
<dbReference type="AlphaFoldDB" id="A0AAX6F6Z8"/>
<dbReference type="PANTHER" id="PTHR45958">
    <property type="entry name" value="RING-TYPE E3 UBIQUITIN TRANSFERASE"/>
    <property type="match status" value="1"/>
</dbReference>
<dbReference type="EMBL" id="JANAVB010031415">
    <property type="protein sequence ID" value="KAJ6812106.1"/>
    <property type="molecule type" value="Genomic_DNA"/>
</dbReference>
<dbReference type="Proteomes" id="UP001140949">
    <property type="component" value="Unassembled WGS sequence"/>
</dbReference>
<name>A0AAX6F6Z8_IRIPA</name>
<reference evidence="2" key="2">
    <citation type="submission" date="2023-04" db="EMBL/GenBank/DDBJ databases">
        <authorList>
            <person name="Bruccoleri R.E."/>
            <person name="Oakeley E.J."/>
            <person name="Faust A.-M."/>
            <person name="Dessus-Babus S."/>
            <person name="Altorfer M."/>
            <person name="Burckhardt D."/>
            <person name="Oertli M."/>
            <person name="Naumann U."/>
            <person name="Petersen F."/>
            <person name="Wong J."/>
        </authorList>
    </citation>
    <scope>NUCLEOTIDE SEQUENCE</scope>
    <source>
        <strain evidence="2">GSM-AAB239-AS_SAM_17_03QT</strain>
        <tissue evidence="2">Leaf</tissue>
    </source>
</reference>
<evidence type="ECO:0000313" key="2">
    <source>
        <dbReference type="EMBL" id="KAJ6812106.1"/>
    </source>
</evidence>
<dbReference type="PANTHER" id="PTHR45958:SF12">
    <property type="entry name" value="OS01G0948500 PROTEIN"/>
    <property type="match status" value="1"/>
</dbReference>
<dbReference type="SUPFAM" id="SSF48371">
    <property type="entry name" value="ARM repeat"/>
    <property type="match status" value="2"/>
</dbReference>
<dbReference type="InterPro" id="IPR000225">
    <property type="entry name" value="Armadillo"/>
</dbReference>
<sequence>MATLPSLLSSLDDVLSLLCEGSSCSLSEPLRRLRHLLNLLQQSPQPSSKKPLAPLLQHLRRIQSQLTAAADAPPPLDAASSARELARCLGLLLLSWPFADDACRAELTALQKDLMAAAAQHAEIVEIEDEDETAADSKDGDDEEVLDVEDLVIRVKKGCDEKVGPALAKLGALVRMGMVGEEESGGVVSVLLTRLGSAKKNGQRLAIISLLRSLARLCDDNKEQMASIETLSAVVRSLIRDADESREAVGLLLDLSSIAKVRQRIGRVQGCIVMLVTLFNGDDIQASHDAGKLLSALSSNTQNVLLMAEAGYFIPLVQYLKEGSDMNKILMATAISRMELTDQTRATLGQEGCINPLVKMFTSGKLEAKLSALGALRNLSLLSENIPHLINSGIVPPLLQLLFSVTSVILTLREPASSILATLAQSELIIVQKDVAQQMLSLLNLSSPGIQLNLLKALNSIAGHRKAKRIISRMKGKGALQLLLPFLVENNSEIRAAALNLLFNLSKDLDGELTELLGETHLNILVDIISTSTSEEEKAAAAAILSNISTNDKKATEILARTNLLPVLISLLGASIAISSTPTSRWLFESIAGILIRFTVPSDKKLQRVSAAQGVIPCLVKILSDGSATAKSRAATSLAQLSQNSLALCKVNSSRWFSGIHSSETSCELHNGHCVVKKTFCLVKAGALSPLLRILEGKEREADEAVLNALETLILDGMWEKGCKVIEKASGVRAIIRIVEIGNLKAQEKAICILEKIFRLETLREEYGAFAQVLLIDLAQKGDQTLKPMIAKILAHLQLLQMQSSYF</sequence>
<evidence type="ECO:0000313" key="3">
    <source>
        <dbReference type="Proteomes" id="UP001140949"/>
    </source>
</evidence>
<dbReference type="Gene3D" id="1.25.10.10">
    <property type="entry name" value="Leucine-rich Repeat Variant"/>
    <property type="match status" value="3"/>
</dbReference>
<reference evidence="2" key="1">
    <citation type="journal article" date="2023" name="GigaByte">
        <title>Genome assembly of the bearded iris, Iris pallida Lam.</title>
        <authorList>
            <person name="Bruccoleri R.E."/>
            <person name="Oakeley E.J."/>
            <person name="Faust A.M.E."/>
            <person name="Altorfer M."/>
            <person name="Dessus-Babus S."/>
            <person name="Burckhardt D."/>
            <person name="Oertli M."/>
            <person name="Naumann U."/>
            <person name="Petersen F."/>
            <person name="Wong J."/>
        </authorList>
    </citation>
    <scope>NUCLEOTIDE SEQUENCE</scope>
    <source>
        <strain evidence="2">GSM-AAB239-AS_SAM_17_03QT</strain>
    </source>
</reference>
<dbReference type="InterPro" id="IPR052608">
    <property type="entry name" value="U-box_domain_protein"/>
</dbReference>
<dbReference type="InterPro" id="IPR016024">
    <property type="entry name" value="ARM-type_fold"/>
</dbReference>
<dbReference type="SMART" id="SM00185">
    <property type="entry name" value="ARM"/>
    <property type="match status" value="6"/>
</dbReference>
<comment type="caution">
    <text evidence="2">The sequence shown here is derived from an EMBL/GenBank/DDBJ whole genome shotgun (WGS) entry which is preliminary data.</text>
</comment>